<protein>
    <submittedName>
        <fullName evidence="1">15356_t:CDS:1</fullName>
    </submittedName>
</protein>
<sequence length="248" mass="27344">TSLPGAIRLPEDNNHSSDEATVVAKGRQKIAKAVQAWNPNLRRVTILGITLVTQLGFFIVLMPSDDFAVMLVDATSALFLVIPFATFMHKLHWSIPSTFTLVFIGTFFFSLFTFPFTYRAPAYLEFEQVVSLDNGTNIVLLAGPRGYTENDIVPHLPSFKASTDLHRCKELPMGLAGQPESTVCLWHGLAPPEPPIDLLTVEQSHLIGDVARVWVNYAPGCTGYGLEFQGPAQPQWEGVSRSEEKSGR</sequence>
<keyword evidence="2" id="KW-1185">Reference proteome</keyword>
<feature type="non-terminal residue" evidence="1">
    <location>
        <position position="1"/>
    </location>
</feature>
<name>A0ACA9Q7P3_9GLOM</name>
<dbReference type="Proteomes" id="UP000789525">
    <property type="component" value="Unassembled WGS sequence"/>
</dbReference>
<dbReference type="EMBL" id="CAJVPT010047192">
    <property type="protein sequence ID" value="CAG8739591.1"/>
    <property type="molecule type" value="Genomic_DNA"/>
</dbReference>
<evidence type="ECO:0000313" key="1">
    <source>
        <dbReference type="EMBL" id="CAG8739591.1"/>
    </source>
</evidence>
<evidence type="ECO:0000313" key="2">
    <source>
        <dbReference type="Proteomes" id="UP000789525"/>
    </source>
</evidence>
<gene>
    <name evidence="1" type="ORF">ACOLOM_LOCUS12098</name>
</gene>
<organism evidence="1 2">
    <name type="scientific">Acaulospora colombiana</name>
    <dbReference type="NCBI Taxonomy" id="27376"/>
    <lineage>
        <taxon>Eukaryota</taxon>
        <taxon>Fungi</taxon>
        <taxon>Fungi incertae sedis</taxon>
        <taxon>Mucoromycota</taxon>
        <taxon>Glomeromycotina</taxon>
        <taxon>Glomeromycetes</taxon>
        <taxon>Diversisporales</taxon>
        <taxon>Acaulosporaceae</taxon>
        <taxon>Acaulospora</taxon>
    </lineage>
</organism>
<proteinExistence type="predicted"/>
<reference evidence="1" key="1">
    <citation type="submission" date="2021-06" db="EMBL/GenBank/DDBJ databases">
        <authorList>
            <person name="Kallberg Y."/>
            <person name="Tangrot J."/>
            <person name="Rosling A."/>
        </authorList>
    </citation>
    <scope>NUCLEOTIDE SEQUENCE</scope>
    <source>
        <strain evidence="1">CL356</strain>
    </source>
</reference>
<comment type="caution">
    <text evidence="1">The sequence shown here is derived from an EMBL/GenBank/DDBJ whole genome shotgun (WGS) entry which is preliminary data.</text>
</comment>
<accession>A0ACA9Q7P3</accession>
<feature type="non-terminal residue" evidence="1">
    <location>
        <position position="248"/>
    </location>
</feature>